<proteinExistence type="predicted"/>
<reference evidence="1" key="1">
    <citation type="journal article" date="2012" name="Science">
        <title>Ecological populations of bacteria act as socially cohesive units of antibiotic production and resistance.</title>
        <authorList>
            <person name="Cordero O.X."/>
            <person name="Wildschutte H."/>
            <person name="Kirkup B."/>
            <person name="Proehl S."/>
            <person name="Ngo L."/>
            <person name="Hussain F."/>
            <person name="Le Roux F."/>
            <person name="Mincer T."/>
            <person name="Polz M.F."/>
        </authorList>
    </citation>
    <scope>NUCLEOTIDE SEQUENCE</scope>
    <source>
        <strain evidence="1">9CS106</strain>
    </source>
</reference>
<sequence length="113" mass="12722">MLVESYQEEEFYGVATKRFGDSMLDWAFVCPLCGTRQTIGELSEALGYDLDEIKANKALPDEVRKYIGFSCLGRFNQGEKGCDWTLGGLFKIHTTEVISEDGEPKPIFELAQE</sequence>
<reference evidence="1" key="2">
    <citation type="submission" date="2016-06" db="EMBL/GenBank/DDBJ databases">
        <title>Adaptive Radiation by Waves of Gene Transfer Leads to Fine-Scale Resource Partitioning in Marine Microbes.</title>
        <authorList>
            <person name="Hehemann J.-H."/>
            <person name="Arevalo P."/>
            <person name="Datta M.S."/>
            <person name="Yu X."/>
            <person name="Corzett C."/>
            <person name="Henschel A."/>
            <person name="Preheim S.P."/>
            <person name="Timberlake S."/>
            <person name="Alm E.J."/>
            <person name="Polz M.F."/>
        </authorList>
    </citation>
    <scope>NUCLEOTIDE SEQUENCE</scope>
    <source>
        <strain evidence="1">9CS106</strain>
    </source>
</reference>
<gene>
    <name evidence="1" type="ORF">A134_23245</name>
</gene>
<dbReference type="EMBL" id="CP016231">
    <property type="protein sequence ID" value="ANP79344.1"/>
    <property type="molecule type" value="Genomic_DNA"/>
</dbReference>
<name>A0A1B1C3C2_9VIBR</name>
<evidence type="ECO:0000313" key="1">
    <source>
        <dbReference type="EMBL" id="ANP79344.1"/>
    </source>
</evidence>
<protein>
    <submittedName>
        <fullName evidence="1">Uncharacterized protein</fullName>
    </submittedName>
</protein>
<dbReference type="InterPro" id="IPR048166">
    <property type="entry name" value="VVA0879-like"/>
</dbReference>
<accession>A0A1B1C3C2</accession>
<dbReference type="NCBIfam" id="NF041591">
    <property type="entry name" value="CxxC_VVA0879"/>
    <property type="match status" value="1"/>
</dbReference>
<dbReference type="AlphaFoldDB" id="A0A1B1C3C2"/>
<organism evidence="1">
    <name type="scientific">Vibrio crassostreae 9CS106</name>
    <dbReference type="NCBI Taxonomy" id="1191300"/>
    <lineage>
        <taxon>Bacteria</taxon>
        <taxon>Pseudomonadati</taxon>
        <taxon>Pseudomonadota</taxon>
        <taxon>Gammaproteobacteria</taxon>
        <taxon>Vibrionales</taxon>
        <taxon>Vibrionaceae</taxon>
        <taxon>Vibrio</taxon>
    </lineage>
</organism>